<feature type="domain" description="HTH tetR-type" evidence="4">
    <location>
        <begin position="8"/>
        <end position="68"/>
    </location>
</feature>
<dbReference type="Gene3D" id="1.10.357.10">
    <property type="entry name" value="Tetracycline Repressor, domain 2"/>
    <property type="match status" value="1"/>
</dbReference>
<dbReference type="Pfam" id="PF14278">
    <property type="entry name" value="TetR_C_8"/>
    <property type="match status" value="1"/>
</dbReference>
<sequence>MNEDLRVIKTKQNLKVALLELLSHKSLEDITVTALCKQTGTTRRTFYLHYNNVPHFFEEFVNQLLEELEESIVKTSQERIDNDDQLEPKMINLFKHVYENKNFYSFIFSNHSKFAYYEMFFNKIKTLIQDSMNSLNVEENQIEFKVAFYANAVLGLVLAWYNEDFQTPIEEMNHILIKELTN</sequence>
<accession>A0A511W5E7</accession>
<dbReference type="InterPro" id="IPR050624">
    <property type="entry name" value="HTH-type_Tx_Regulator"/>
</dbReference>
<keyword evidence="6" id="KW-1185">Reference proteome</keyword>
<evidence type="ECO:0000256" key="3">
    <source>
        <dbReference type="PROSITE-ProRule" id="PRU00335"/>
    </source>
</evidence>
<reference evidence="5 6" key="1">
    <citation type="submission" date="2019-07" db="EMBL/GenBank/DDBJ databases">
        <title>Whole genome shotgun sequence of Alkalibacillus haloalkaliphilus NBRC 103110.</title>
        <authorList>
            <person name="Hosoyama A."/>
            <person name="Uohara A."/>
            <person name="Ohji S."/>
            <person name="Ichikawa N."/>
        </authorList>
    </citation>
    <scope>NUCLEOTIDE SEQUENCE [LARGE SCALE GENOMIC DNA]</scope>
    <source>
        <strain evidence="5 6">NBRC 103110</strain>
    </source>
</reference>
<dbReference type="OrthoDB" id="9810250at2"/>
<name>A0A511W5E7_9BACI</name>
<evidence type="ECO:0000259" key="4">
    <source>
        <dbReference type="PROSITE" id="PS50977"/>
    </source>
</evidence>
<dbReference type="RefSeq" id="WP_146816759.1">
    <property type="nucleotide sequence ID" value="NZ_BJYA01000013.1"/>
</dbReference>
<keyword evidence="2 3" id="KW-0238">DNA-binding</keyword>
<proteinExistence type="predicted"/>
<dbReference type="AlphaFoldDB" id="A0A511W5E7"/>
<protein>
    <submittedName>
        <fullName evidence="5">TetR family transcriptional regulator</fullName>
    </submittedName>
</protein>
<feature type="DNA-binding region" description="H-T-H motif" evidence="3">
    <location>
        <begin position="31"/>
        <end position="50"/>
    </location>
</feature>
<dbReference type="Proteomes" id="UP000321440">
    <property type="component" value="Unassembled WGS sequence"/>
</dbReference>
<dbReference type="PANTHER" id="PTHR43479:SF11">
    <property type="entry name" value="ACREF_ENVCD OPERON REPRESSOR-RELATED"/>
    <property type="match status" value="1"/>
</dbReference>
<dbReference type="InterPro" id="IPR009057">
    <property type="entry name" value="Homeodomain-like_sf"/>
</dbReference>
<organism evidence="5 6">
    <name type="scientific">Alkalibacillus haloalkaliphilus</name>
    <dbReference type="NCBI Taxonomy" id="94136"/>
    <lineage>
        <taxon>Bacteria</taxon>
        <taxon>Bacillati</taxon>
        <taxon>Bacillota</taxon>
        <taxon>Bacilli</taxon>
        <taxon>Bacillales</taxon>
        <taxon>Bacillaceae</taxon>
        <taxon>Alkalibacillus</taxon>
    </lineage>
</organism>
<dbReference type="EMBL" id="BJYA01000013">
    <property type="protein sequence ID" value="GEN46167.1"/>
    <property type="molecule type" value="Genomic_DNA"/>
</dbReference>
<dbReference type="PROSITE" id="PS50977">
    <property type="entry name" value="HTH_TETR_2"/>
    <property type="match status" value="1"/>
</dbReference>
<evidence type="ECO:0000313" key="5">
    <source>
        <dbReference type="EMBL" id="GEN46167.1"/>
    </source>
</evidence>
<dbReference type="SUPFAM" id="SSF46689">
    <property type="entry name" value="Homeodomain-like"/>
    <property type="match status" value="1"/>
</dbReference>
<keyword evidence="1" id="KW-0678">Repressor</keyword>
<comment type="caution">
    <text evidence="5">The sequence shown here is derived from an EMBL/GenBank/DDBJ whole genome shotgun (WGS) entry which is preliminary data.</text>
</comment>
<evidence type="ECO:0000256" key="2">
    <source>
        <dbReference type="ARBA" id="ARBA00023125"/>
    </source>
</evidence>
<evidence type="ECO:0000313" key="6">
    <source>
        <dbReference type="Proteomes" id="UP000321440"/>
    </source>
</evidence>
<gene>
    <name evidence="5" type="ORF">AHA02nite_19430</name>
</gene>
<dbReference type="InterPro" id="IPR001647">
    <property type="entry name" value="HTH_TetR"/>
</dbReference>
<dbReference type="InterPro" id="IPR039532">
    <property type="entry name" value="TetR_C_Firmicutes"/>
</dbReference>
<dbReference type="PANTHER" id="PTHR43479">
    <property type="entry name" value="ACREF/ENVCD OPERON REPRESSOR-RELATED"/>
    <property type="match status" value="1"/>
</dbReference>
<evidence type="ECO:0000256" key="1">
    <source>
        <dbReference type="ARBA" id="ARBA00022491"/>
    </source>
</evidence>
<dbReference type="GO" id="GO:0003677">
    <property type="term" value="F:DNA binding"/>
    <property type="evidence" value="ECO:0007669"/>
    <property type="project" value="UniProtKB-UniRule"/>
</dbReference>